<protein>
    <submittedName>
        <fullName evidence="2">Uncharacterized protein</fullName>
    </submittedName>
</protein>
<evidence type="ECO:0000313" key="2">
    <source>
        <dbReference type="EMBL" id="KAI5332225.1"/>
    </source>
</evidence>
<dbReference type="AlphaFoldDB" id="A0AAD4VVU1"/>
<keyword evidence="3" id="KW-1185">Reference proteome</keyword>
<sequence length="82" mass="9534">MKNHVLGFDSIRDLLSTDPYFAPIFRDVEAGLRFDFIISDSYMMVFYFKGISSAFQILVCVWILLVNCTMKGIWGETRHCSR</sequence>
<dbReference type="Proteomes" id="UP001054821">
    <property type="component" value="Chromosome 4"/>
</dbReference>
<evidence type="ECO:0000313" key="3">
    <source>
        <dbReference type="Proteomes" id="UP001054821"/>
    </source>
</evidence>
<dbReference type="EMBL" id="JAJFAZ020000004">
    <property type="protein sequence ID" value="KAI5332225.1"/>
    <property type="molecule type" value="Genomic_DNA"/>
</dbReference>
<evidence type="ECO:0000256" key="1">
    <source>
        <dbReference type="SAM" id="Phobius"/>
    </source>
</evidence>
<keyword evidence="1" id="KW-0472">Membrane</keyword>
<keyword evidence="1" id="KW-1133">Transmembrane helix</keyword>
<feature type="transmembrane region" description="Helical" evidence="1">
    <location>
        <begin position="44"/>
        <end position="65"/>
    </location>
</feature>
<accession>A0AAD4VVU1</accession>
<organism evidence="2 3">
    <name type="scientific">Prunus dulcis</name>
    <name type="common">Almond</name>
    <name type="synonym">Amygdalus dulcis</name>
    <dbReference type="NCBI Taxonomy" id="3755"/>
    <lineage>
        <taxon>Eukaryota</taxon>
        <taxon>Viridiplantae</taxon>
        <taxon>Streptophyta</taxon>
        <taxon>Embryophyta</taxon>
        <taxon>Tracheophyta</taxon>
        <taxon>Spermatophyta</taxon>
        <taxon>Magnoliopsida</taxon>
        <taxon>eudicotyledons</taxon>
        <taxon>Gunneridae</taxon>
        <taxon>Pentapetalae</taxon>
        <taxon>rosids</taxon>
        <taxon>fabids</taxon>
        <taxon>Rosales</taxon>
        <taxon>Rosaceae</taxon>
        <taxon>Amygdaloideae</taxon>
        <taxon>Amygdaleae</taxon>
        <taxon>Prunus</taxon>
    </lineage>
</organism>
<comment type="caution">
    <text evidence="2">The sequence shown here is derived from an EMBL/GenBank/DDBJ whole genome shotgun (WGS) entry which is preliminary data.</text>
</comment>
<proteinExistence type="predicted"/>
<keyword evidence="1" id="KW-0812">Transmembrane</keyword>
<reference evidence="2 3" key="1">
    <citation type="journal article" date="2022" name="G3 (Bethesda)">
        <title>Whole-genome sequence and methylome profiling of the almond [Prunus dulcis (Mill.) D.A. Webb] cultivar 'Nonpareil'.</title>
        <authorList>
            <person name="D'Amico-Willman K.M."/>
            <person name="Ouma W.Z."/>
            <person name="Meulia T."/>
            <person name="Sideli G.M."/>
            <person name="Gradziel T.M."/>
            <person name="Fresnedo-Ramirez J."/>
        </authorList>
    </citation>
    <scope>NUCLEOTIDE SEQUENCE [LARGE SCALE GENOMIC DNA]</scope>
    <source>
        <strain evidence="2">Clone GOH B32 T37-40</strain>
    </source>
</reference>
<gene>
    <name evidence="2" type="ORF">L3X38_022354</name>
</gene>
<name>A0AAD4VVU1_PRUDU</name>